<keyword evidence="2" id="KW-0067">ATP-binding</keyword>
<evidence type="ECO:0000313" key="5">
    <source>
        <dbReference type="EMBL" id="GAA4224118.1"/>
    </source>
</evidence>
<reference evidence="6" key="1">
    <citation type="journal article" date="2019" name="Int. J. Syst. Evol. Microbiol.">
        <title>The Global Catalogue of Microorganisms (GCM) 10K type strain sequencing project: providing services to taxonomists for standard genome sequencing and annotation.</title>
        <authorList>
            <consortium name="The Broad Institute Genomics Platform"/>
            <consortium name="The Broad Institute Genome Sequencing Center for Infectious Disease"/>
            <person name="Wu L."/>
            <person name="Ma J."/>
        </authorList>
    </citation>
    <scope>NUCLEOTIDE SEQUENCE [LARGE SCALE GENOMIC DNA]</scope>
    <source>
        <strain evidence="6">JCM 17440</strain>
    </source>
</reference>
<evidence type="ECO:0000259" key="4">
    <source>
        <dbReference type="PROSITE" id="PS50043"/>
    </source>
</evidence>
<dbReference type="Gene3D" id="3.40.50.300">
    <property type="entry name" value="P-loop containing nucleotide triphosphate hydrolases"/>
    <property type="match status" value="1"/>
</dbReference>
<dbReference type="PANTHER" id="PTHR16305">
    <property type="entry name" value="TESTICULAR SOLUBLE ADENYLYL CYCLASE"/>
    <property type="match status" value="1"/>
</dbReference>
<dbReference type="PROSITE" id="PS50043">
    <property type="entry name" value="HTH_LUXR_2"/>
    <property type="match status" value="1"/>
</dbReference>
<proteinExistence type="predicted"/>
<dbReference type="InterPro" id="IPR036388">
    <property type="entry name" value="WH-like_DNA-bd_sf"/>
</dbReference>
<protein>
    <submittedName>
        <fullName evidence="5">LuxR family transcriptional regulator</fullName>
    </submittedName>
</protein>
<dbReference type="SUPFAM" id="SSF46894">
    <property type="entry name" value="C-terminal effector domain of the bipartite response regulators"/>
    <property type="match status" value="1"/>
</dbReference>
<dbReference type="PROSITE" id="PS00622">
    <property type="entry name" value="HTH_LUXR_1"/>
    <property type="match status" value="1"/>
</dbReference>
<evidence type="ECO:0000256" key="3">
    <source>
        <dbReference type="SAM" id="MobiDB-lite"/>
    </source>
</evidence>
<dbReference type="EMBL" id="BAABAS010000001">
    <property type="protein sequence ID" value="GAA4224118.1"/>
    <property type="molecule type" value="Genomic_DNA"/>
</dbReference>
<dbReference type="Pfam" id="PF00196">
    <property type="entry name" value="GerE"/>
    <property type="match status" value="1"/>
</dbReference>
<dbReference type="Proteomes" id="UP001501710">
    <property type="component" value="Unassembled WGS sequence"/>
</dbReference>
<accession>A0ABP8BRV6</accession>
<organism evidence="5 6">
    <name type="scientific">Actinomadura meridiana</name>
    <dbReference type="NCBI Taxonomy" id="559626"/>
    <lineage>
        <taxon>Bacteria</taxon>
        <taxon>Bacillati</taxon>
        <taxon>Actinomycetota</taxon>
        <taxon>Actinomycetes</taxon>
        <taxon>Streptosporangiales</taxon>
        <taxon>Thermomonosporaceae</taxon>
        <taxon>Actinomadura</taxon>
    </lineage>
</organism>
<dbReference type="PANTHER" id="PTHR16305:SF35">
    <property type="entry name" value="TRANSCRIPTIONAL ACTIVATOR DOMAIN"/>
    <property type="match status" value="1"/>
</dbReference>
<dbReference type="InterPro" id="IPR016032">
    <property type="entry name" value="Sig_transdc_resp-reg_C-effctor"/>
</dbReference>
<keyword evidence="6" id="KW-1185">Reference proteome</keyword>
<sequence>MAVITGPTGYGKTTLLRTFADHAKKQGAVFISATAARTENGVPELFGQLARHPRLPAASGPPAQLPADGDPAPSSSALHRMWKPVHELAAEAPVVIGVDDVHHADEAVLRSLLHLTRRLETSPIVVVLTLSSCSLDERASFTAELRSQPHCRHIRLRPLAAPAVAGIVTRGLGAAVPDDCLESFNRLSGGNPLLLDALVADARAARPARPHAVAGNDYVQAVWQCLHRAHPAVVDCARAVAVLGGDATPTPALLGRMLDADPADIALALQSLETIGLLEDGGFRDEAAREALYAKVPARERATMHLHAARALREDGEPAARVARPLAEAGTVGAGWMIDVLRQAADHEQHDGDFTSAIRYLRLARQAASAHDGDEAQLTAELASTEWQVDPLQVVRLLPELRAAAAAGRLTDRQTEDLVTYLLWHGRREQARALLTGGTDRLAATGWASRFRSWLYPTLLADLGGAPPDDRSVEVAVITGGEMDDDLLIAAEQVLLSTRLDDSVLVPALTALAVLVYTEGLDHAAAWIDILLKAAERRGSLTWQALLSTTSSIIDVRRGDLRAAEGHAQRSLALLSNRSWGMALGLPLSSSIQIATARGRYDEAAKFLRVPLPDGMFETLPGLYYMFARGHYHAAIGQHRTALADFGSCGDLMRDWGNDQPALVPWRGEAARASLRLGRTDRARTLVEEQMARTMSWDARTRGASLRVLAELAAPDERAALLAEAVSALEGTTDRVGLATTLTELSLARTALGDEDGARDAARSARPLIKKCGLEPLAAALPGGAPDRDGGEKPLRIASPTTELSDAEQRVASLAAAGFSNRQIASELFITVSTVEQHLTRVYRKLNVSRRPNLAKALGTPA</sequence>
<dbReference type="PRINTS" id="PR00038">
    <property type="entry name" value="HTHLUXR"/>
</dbReference>
<gene>
    <name evidence="5" type="ORF">GCM10022254_02920</name>
</gene>
<name>A0ABP8BRV6_9ACTN</name>
<evidence type="ECO:0000256" key="2">
    <source>
        <dbReference type="ARBA" id="ARBA00022840"/>
    </source>
</evidence>
<dbReference type="SUPFAM" id="SSF52540">
    <property type="entry name" value="P-loop containing nucleoside triphosphate hydrolases"/>
    <property type="match status" value="1"/>
</dbReference>
<feature type="region of interest" description="Disordered" evidence="3">
    <location>
        <begin position="56"/>
        <end position="76"/>
    </location>
</feature>
<dbReference type="CDD" id="cd06170">
    <property type="entry name" value="LuxR_C_like"/>
    <property type="match status" value="1"/>
</dbReference>
<evidence type="ECO:0000256" key="1">
    <source>
        <dbReference type="ARBA" id="ARBA00022741"/>
    </source>
</evidence>
<dbReference type="InterPro" id="IPR000792">
    <property type="entry name" value="Tscrpt_reg_LuxR_C"/>
</dbReference>
<dbReference type="InterPro" id="IPR041664">
    <property type="entry name" value="AAA_16"/>
</dbReference>
<keyword evidence="1" id="KW-0547">Nucleotide-binding</keyword>
<dbReference type="InterPro" id="IPR027417">
    <property type="entry name" value="P-loop_NTPase"/>
</dbReference>
<dbReference type="Pfam" id="PF13191">
    <property type="entry name" value="AAA_16"/>
    <property type="match status" value="1"/>
</dbReference>
<evidence type="ECO:0000313" key="6">
    <source>
        <dbReference type="Proteomes" id="UP001501710"/>
    </source>
</evidence>
<dbReference type="SMART" id="SM00421">
    <property type="entry name" value="HTH_LUXR"/>
    <property type="match status" value="1"/>
</dbReference>
<feature type="domain" description="HTH luxR-type" evidence="4">
    <location>
        <begin position="797"/>
        <end position="862"/>
    </location>
</feature>
<dbReference type="Gene3D" id="1.10.10.10">
    <property type="entry name" value="Winged helix-like DNA-binding domain superfamily/Winged helix DNA-binding domain"/>
    <property type="match status" value="1"/>
</dbReference>
<comment type="caution">
    <text evidence="5">The sequence shown here is derived from an EMBL/GenBank/DDBJ whole genome shotgun (WGS) entry which is preliminary data.</text>
</comment>